<feature type="transmembrane region" description="Helical" evidence="5">
    <location>
        <begin position="29"/>
        <end position="46"/>
    </location>
</feature>
<feature type="transmembrane region" description="Helical" evidence="5">
    <location>
        <begin position="67"/>
        <end position="86"/>
    </location>
</feature>
<dbReference type="OrthoDB" id="9806320at2"/>
<keyword evidence="2 5" id="KW-0812">Transmembrane</keyword>
<evidence type="ECO:0000313" key="7">
    <source>
        <dbReference type="EMBL" id="ADG83676.1"/>
    </source>
</evidence>
<sequence length="442" mass="49598">MDRRLFFYYITVITVPFFSVSPWQKIANMPVGIIYGILVAINVALFRKEIFSSFVRSGKMGIYPATVILFIGVALVSFSVLVVSGAVRRENFIRIAYLLFSGVVLWLNMVVPAQKEVLLRTVQVYIASAMVAAVYGIFVVIGYMVGLPTGLEVLWTVPRLLGTATEPQVFGNFMLTALPLSAAVYLFKPDRYNGKFLLWAFGIFMLALIMTFSAGAWAGAAVGCFMLVFFIRRFQVRRVLFLALACLLVVTSVLAIDRWIYPNYVAGFKSIMVKFTQKPPGQDLPQHTYEINMISVNDRKWLRAGAWNMFRVKPLFGVGFGNFGYLYNNYRPADTPKFDFYARAHNQYLEILAEMGLLGFGALLAVLVQLVITVWKSLKYGPAQEIKGVILGLFASLAAIGVHGYSFGIMFHNYVWVIMGLTYAACRLAVGRKGENCHENRY</sequence>
<dbReference type="RefSeq" id="WP_013121666.1">
    <property type="nucleotide sequence ID" value="NC_014152.1"/>
</dbReference>
<evidence type="ECO:0000256" key="2">
    <source>
        <dbReference type="ARBA" id="ARBA00022692"/>
    </source>
</evidence>
<reference evidence="7 8" key="1">
    <citation type="submission" date="2010-05" db="EMBL/GenBank/DDBJ databases">
        <title>Complete sequence of Thermincola sp. JR.</title>
        <authorList>
            <consortium name="US DOE Joint Genome Institute"/>
            <person name="Lucas S."/>
            <person name="Copeland A."/>
            <person name="Lapidus A."/>
            <person name="Cheng J.-F."/>
            <person name="Bruce D."/>
            <person name="Goodwin L."/>
            <person name="Pitluck S."/>
            <person name="Chertkov O."/>
            <person name="Detter J.C."/>
            <person name="Han C."/>
            <person name="Tapia R."/>
            <person name="Land M."/>
            <person name="Hauser L."/>
            <person name="Kyrpides N."/>
            <person name="Mikhailova N."/>
            <person name="Hazen T.C."/>
            <person name="Woyke T."/>
        </authorList>
    </citation>
    <scope>NUCLEOTIDE SEQUENCE [LARGE SCALE GENOMIC DNA]</scope>
    <source>
        <strain evidence="7 8">JR</strain>
    </source>
</reference>
<gene>
    <name evidence="7" type="ordered locus">TherJR_2844</name>
</gene>
<accession>D5XD00</accession>
<feature type="domain" description="O-antigen ligase-related" evidence="6">
    <location>
        <begin position="200"/>
        <end position="363"/>
    </location>
</feature>
<dbReference type="GO" id="GO:0016020">
    <property type="term" value="C:membrane"/>
    <property type="evidence" value="ECO:0007669"/>
    <property type="project" value="UniProtKB-SubCell"/>
</dbReference>
<evidence type="ECO:0000313" key="8">
    <source>
        <dbReference type="Proteomes" id="UP000002377"/>
    </source>
</evidence>
<dbReference type="Pfam" id="PF04932">
    <property type="entry name" value="Wzy_C"/>
    <property type="match status" value="1"/>
</dbReference>
<feature type="transmembrane region" description="Helical" evidence="5">
    <location>
        <begin position="194"/>
        <end position="210"/>
    </location>
</feature>
<feature type="transmembrane region" description="Helical" evidence="5">
    <location>
        <begin position="411"/>
        <end position="430"/>
    </location>
</feature>
<dbReference type="InterPro" id="IPR051533">
    <property type="entry name" value="WaaL-like"/>
</dbReference>
<keyword evidence="4 5" id="KW-0472">Membrane</keyword>
<name>D5XD00_THEPJ</name>
<evidence type="ECO:0000256" key="4">
    <source>
        <dbReference type="ARBA" id="ARBA00023136"/>
    </source>
</evidence>
<keyword evidence="3 5" id="KW-1133">Transmembrane helix</keyword>
<feature type="transmembrane region" description="Helical" evidence="5">
    <location>
        <begin position="355"/>
        <end position="374"/>
    </location>
</feature>
<keyword evidence="8" id="KW-1185">Reference proteome</keyword>
<dbReference type="PANTHER" id="PTHR37422:SF13">
    <property type="entry name" value="LIPOPOLYSACCHARIDE BIOSYNTHESIS PROTEIN PA4999-RELATED"/>
    <property type="match status" value="1"/>
</dbReference>
<feature type="transmembrane region" description="Helical" evidence="5">
    <location>
        <begin position="92"/>
        <end position="112"/>
    </location>
</feature>
<protein>
    <submittedName>
        <fullName evidence="7">O-antigen polymerase</fullName>
    </submittedName>
</protein>
<dbReference type="AlphaFoldDB" id="D5XD00"/>
<comment type="subcellular location">
    <subcellularLocation>
        <location evidence="1">Membrane</location>
        <topology evidence="1">Multi-pass membrane protein</topology>
    </subcellularLocation>
</comment>
<feature type="transmembrane region" description="Helical" evidence="5">
    <location>
        <begin position="239"/>
        <end position="261"/>
    </location>
</feature>
<dbReference type="InterPro" id="IPR007016">
    <property type="entry name" value="O-antigen_ligase-rel_domated"/>
</dbReference>
<proteinExistence type="predicted"/>
<dbReference type="STRING" id="635013.TherJR_2844"/>
<dbReference type="KEGG" id="tjr:TherJR_2844"/>
<dbReference type="HOGENOM" id="CLU_619530_0_0_9"/>
<evidence type="ECO:0000256" key="5">
    <source>
        <dbReference type="SAM" id="Phobius"/>
    </source>
</evidence>
<feature type="transmembrane region" description="Helical" evidence="5">
    <location>
        <begin position="5"/>
        <end position="23"/>
    </location>
</feature>
<evidence type="ECO:0000256" key="1">
    <source>
        <dbReference type="ARBA" id="ARBA00004141"/>
    </source>
</evidence>
<dbReference type="EMBL" id="CP002028">
    <property type="protein sequence ID" value="ADG83676.1"/>
    <property type="molecule type" value="Genomic_DNA"/>
</dbReference>
<evidence type="ECO:0000259" key="6">
    <source>
        <dbReference type="Pfam" id="PF04932"/>
    </source>
</evidence>
<evidence type="ECO:0000256" key="3">
    <source>
        <dbReference type="ARBA" id="ARBA00022989"/>
    </source>
</evidence>
<dbReference type="eggNOG" id="COG3307">
    <property type="taxonomic scope" value="Bacteria"/>
</dbReference>
<dbReference type="PANTHER" id="PTHR37422">
    <property type="entry name" value="TEICHURONIC ACID BIOSYNTHESIS PROTEIN TUAE"/>
    <property type="match status" value="1"/>
</dbReference>
<feature type="transmembrane region" description="Helical" evidence="5">
    <location>
        <begin position="124"/>
        <end position="149"/>
    </location>
</feature>
<dbReference type="Proteomes" id="UP000002377">
    <property type="component" value="Chromosome"/>
</dbReference>
<organism evidence="7 8">
    <name type="scientific">Thermincola potens (strain JR)</name>
    <dbReference type="NCBI Taxonomy" id="635013"/>
    <lineage>
        <taxon>Bacteria</taxon>
        <taxon>Bacillati</taxon>
        <taxon>Bacillota</taxon>
        <taxon>Clostridia</taxon>
        <taxon>Eubacteriales</taxon>
        <taxon>Thermincolaceae</taxon>
        <taxon>Thermincola</taxon>
    </lineage>
</organism>
<feature type="transmembrane region" description="Helical" evidence="5">
    <location>
        <begin position="386"/>
        <end position="405"/>
    </location>
</feature>